<dbReference type="AlphaFoldDB" id="A0A6G3XPF7"/>
<sequence>SEELVTIVRAQAAAMGYECGPGTGPLLKEYFDAVPRDRSFGNARLARQVVESMVTRQAGRLSSLAAPTLDDLRVLL</sequence>
<dbReference type="InterPro" id="IPR041627">
    <property type="entry name" value="AAA_lid_6"/>
</dbReference>
<organism evidence="2">
    <name type="scientific">Streptomyces sp. SID7499</name>
    <dbReference type="NCBI Taxonomy" id="2706086"/>
    <lineage>
        <taxon>Bacteria</taxon>
        <taxon>Bacillati</taxon>
        <taxon>Actinomycetota</taxon>
        <taxon>Actinomycetes</taxon>
        <taxon>Kitasatosporales</taxon>
        <taxon>Streptomycetaceae</taxon>
        <taxon>Streptomyces</taxon>
    </lineage>
</organism>
<gene>
    <name evidence="2" type="ORF">G3M58_75785</name>
</gene>
<protein>
    <recommendedName>
        <fullName evidence="1">CbbX AAA lid domain-containing protein</fullName>
    </recommendedName>
</protein>
<proteinExistence type="predicted"/>
<reference evidence="2" key="1">
    <citation type="submission" date="2020-01" db="EMBL/GenBank/DDBJ databases">
        <title>Insect and environment-associated Actinomycetes.</title>
        <authorList>
            <person name="Currrie C."/>
            <person name="Chevrette M."/>
            <person name="Carlson C."/>
            <person name="Stubbendieck R."/>
            <person name="Wendt-Pienkowski E."/>
        </authorList>
    </citation>
    <scope>NUCLEOTIDE SEQUENCE</scope>
    <source>
        <strain evidence="2">SID7499</strain>
    </source>
</reference>
<dbReference type="EMBL" id="JAAGMN010008135">
    <property type="protein sequence ID" value="NEE19621.1"/>
    <property type="molecule type" value="Genomic_DNA"/>
</dbReference>
<feature type="domain" description="CbbX AAA lid" evidence="1">
    <location>
        <begin position="25"/>
        <end position="75"/>
    </location>
</feature>
<name>A0A6G3XPF7_9ACTN</name>
<feature type="non-terminal residue" evidence="2">
    <location>
        <position position="1"/>
    </location>
</feature>
<feature type="non-terminal residue" evidence="2">
    <location>
        <position position="76"/>
    </location>
</feature>
<dbReference type="Gene3D" id="1.10.8.60">
    <property type="match status" value="1"/>
</dbReference>
<comment type="caution">
    <text evidence="2">The sequence shown here is derived from an EMBL/GenBank/DDBJ whole genome shotgun (WGS) entry which is preliminary data.</text>
</comment>
<dbReference type="Pfam" id="PF17866">
    <property type="entry name" value="AAA_lid_6"/>
    <property type="match status" value="1"/>
</dbReference>
<accession>A0A6G3XPF7</accession>
<evidence type="ECO:0000313" key="2">
    <source>
        <dbReference type="EMBL" id="NEE19621.1"/>
    </source>
</evidence>
<evidence type="ECO:0000259" key="1">
    <source>
        <dbReference type="Pfam" id="PF17866"/>
    </source>
</evidence>